<reference evidence="10" key="3">
    <citation type="submission" date="2025-08" db="UniProtKB">
        <authorList>
            <consortium name="Ensembl"/>
        </authorList>
    </citation>
    <scope>IDENTIFICATION</scope>
</reference>
<evidence type="ECO:0000256" key="7">
    <source>
        <dbReference type="ARBA" id="ARBA00023288"/>
    </source>
</evidence>
<keyword evidence="3" id="KW-1003">Cell membrane</keyword>
<dbReference type="GO" id="GO:0007186">
    <property type="term" value="P:G protein-coupled receptor signaling pathway"/>
    <property type="evidence" value="ECO:0000318"/>
    <property type="project" value="GO_Central"/>
</dbReference>
<proteinExistence type="inferred from homology"/>
<evidence type="ECO:0000313" key="10">
    <source>
        <dbReference type="Ensembl" id="ENSCINP00000031430.1"/>
    </source>
</evidence>
<dbReference type="Gene3D" id="4.10.260.10">
    <property type="entry name" value="Transducin (heterotrimeric G protein), gamma chain"/>
    <property type="match status" value="1"/>
</dbReference>
<dbReference type="GeneTree" id="ENSGT01100000263525"/>
<keyword evidence="11" id="KW-1185">Reference proteome</keyword>
<comment type="similarity">
    <text evidence="2">Belongs to the G protein gamma family.</text>
</comment>
<dbReference type="InParanoid" id="H2XP47"/>
<keyword evidence="6" id="KW-0807">Transducer</keyword>
<accession>H2XP47</accession>
<feature type="domain" description="G protein gamma" evidence="9">
    <location>
        <begin position="5"/>
        <end position="68"/>
    </location>
</feature>
<reference evidence="11" key="1">
    <citation type="journal article" date="2002" name="Science">
        <title>The draft genome of Ciona intestinalis: insights into chordate and vertebrate origins.</title>
        <authorList>
            <person name="Dehal P."/>
            <person name="Satou Y."/>
            <person name="Campbell R.K."/>
            <person name="Chapman J."/>
            <person name="Degnan B."/>
            <person name="De Tomaso A."/>
            <person name="Davidson B."/>
            <person name="Di Gregorio A."/>
            <person name="Gelpke M."/>
            <person name="Goodstein D.M."/>
            <person name="Harafuji N."/>
            <person name="Hastings K.E."/>
            <person name="Ho I."/>
            <person name="Hotta K."/>
            <person name="Huang W."/>
            <person name="Kawashima T."/>
            <person name="Lemaire P."/>
            <person name="Martinez D."/>
            <person name="Meinertzhagen I.A."/>
            <person name="Necula S."/>
            <person name="Nonaka M."/>
            <person name="Putnam N."/>
            <person name="Rash S."/>
            <person name="Saiga H."/>
            <person name="Satake M."/>
            <person name="Terry A."/>
            <person name="Yamada L."/>
            <person name="Wang H.G."/>
            <person name="Awazu S."/>
            <person name="Azumi K."/>
            <person name="Boore J."/>
            <person name="Branno M."/>
            <person name="Chin-Bow S."/>
            <person name="DeSantis R."/>
            <person name="Doyle S."/>
            <person name="Francino P."/>
            <person name="Keys D.N."/>
            <person name="Haga S."/>
            <person name="Hayashi H."/>
            <person name="Hino K."/>
            <person name="Imai K.S."/>
            <person name="Inaba K."/>
            <person name="Kano S."/>
            <person name="Kobayashi K."/>
            <person name="Kobayashi M."/>
            <person name="Lee B.I."/>
            <person name="Makabe K.W."/>
            <person name="Manohar C."/>
            <person name="Matassi G."/>
            <person name="Medina M."/>
            <person name="Mochizuki Y."/>
            <person name="Mount S."/>
            <person name="Morishita T."/>
            <person name="Miura S."/>
            <person name="Nakayama A."/>
            <person name="Nishizaka S."/>
            <person name="Nomoto H."/>
            <person name="Ohta F."/>
            <person name="Oishi K."/>
            <person name="Rigoutsos I."/>
            <person name="Sano M."/>
            <person name="Sasaki A."/>
            <person name="Sasakura Y."/>
            <person name="Shoguchi E."/>
            <person name="Shin-i T."/>
            <person name="Spagnuolo A."/>
            <person name="Stainier D."/>
            <person name="Suzuki M.M."/>
            <person name="Tassy O."/>
            <person name="Takatori N."/>
            <person name="Tokuoka M."/>
            <person name="Yagi K."/>
            <person name="Yoshizaki F."/>
            <person name="Wada S."/>
            <person name="Zhang C."/>
            <person name="Hyatt P.D."/>
            <person name="Larimer F."/>
            <person name="Detter C."/>
            <person name="Doggett N."/>
            <person name="Glavina T."/>
            <person name="Hawkins T."/>
            <person name="Richardson P."/>
            <person name="Lucas S."/>
            <person name="Kohara Y."/>
            <person name="Levine M."/>
            <person name="Satoh N."/>
            <person name="Rokhsar D.S."/>
        </authorList>
    </citation>
    <scope>NUCLEOTIDE SEQUENCE [LARGE SCALE GENOMIC DNA]</scope>
</reference>
<dbReference type="SMART" id="SM01224">
    <property type="entry name" value="G_gamma"/>
    <property type="match status" value="1"/>
</dbReference>
<dbReference type="HOGENOM" id="CLU_168377_3_1_1"/>
<name>H2XP47_CIOIN</name>
<evidence type="ECO:0000256" key="1">
    <source>
        <dbReference type="ARBA" id="ARBA00004342"/>
    </source>
</evidence>
<keyword evidence="5" id="KW-0472">Membrane</keyword>
<dbReference type="Pfam" id="PF00631">
    <property type="entry name" value="G-gamma"/>
    <property type="match status" value="1"/>
</dbReference>
<keyword evidence="4" id="KW-0488">Methylation</keyword>
<evidence type="ECO:0000313" key="11">
    <source>
        <dbReference type="Proteomes" id="UP000008144"/>
    </source>
</evidence>
<dbReference type="STRING" id="7719.ENSCINP00000031430"/>
<dbReference type="SUPFAM" id="SSF48670">
    <property type="entry name" value="Transducin (heterotrimeric G protein), gamma chain"/>
    <property type="match status" value="1"/>
</dbReference>
<dbReference type="FunFam" id="4.10.260.10:FF:000001">
    <property type="entry name" value="Guanine nucleotide-binding protein subunit gamma"/>
    <property type="match status" value="1"/>
</dbReference>
<comment type="subcellular location">
    <subcellularLocation>
        <location evidence="1">Cell membrane</location>
        <topology evidence="1">Lipid-anchor</topology>
        <orientation evidence="1">Cytoplasmic side</orientation>
    </subcellularLocation>
</comment>
<reference evidence="10" key="2">
    <citation type="journal article" date="2008" name="Genome Biol.">
        <title>Improved genome assembly and evidence-based global gene model set for the chordate Ciona intestinalis: new insight into intron and operon populations.</title>
        <authorList>
            <person name="Satou Y."/>
            <person name="Mineta K."/>
            <person name="Ogasawara M."/>
            <person name="Sasakura Y."/>
            <person name="Shoguchi E."/>
            <person name="Ueno K."/>
            <person name="Yamada L."/>
            <person name="Matsumoto J."/>
            <person name="Wasserscheid J."/>
            <person name="Dewar K."/>
            <person name="Wiley G.B."/>
            <person name="Macmil S.L."/>
            <person name="Roe B.A."/>
            <person name="Zeller R.W."/>
            <person name="Hastings K.E."/>
            <person name="Lemaire P."/>
            <person name="Lindquist E."/>
            <person name="Endo T."/>
            <person name="Hotta K."/>
            <person name="Inaba K."/>
        </authorList>
    </citation>
    <scope>NUCLEOTIDE SEQUENCE [LARGE SCALE GENOMIC DNA]</scope>
    <source>
        <strain evidence="10">wild type</strain>
    </source>
</reference>
<evidence type="ECO:0000256" key="5">
    <source>
        <dbReference type="ARBA" id="ARBA00023136"/>
    </source>
</evidence>
<evidence type="ECO:0000256" key="8">
    <source>
        <dbReference type="ARBA" id="ARBA00023289"/>
    </source>
</evidence>
<dbReference type="AlphaFoldDB" id="H2XP47"/>
<dbReference type="InterPro" id="IPR036284">
    <property type="entry name" value="GGL_sf"/>
</dbReference>
<evidence type="ECO:0000256" key="4">
    <source>
        <dbReference type="ARBA" id="ARBA00022481"/>
    </source>
</evidence>
<dbReference type="PANTHER" id="PTHR13809">
    <property type="entry name" value="GUANINE NUCLEOTIDE-BINDING PROTEIN GAMMA SUBUNIT"/>
    <property type="match status" value="1"/>
</dbReference>
<dbReference type="GO" id="GO:0005834">
    <property type="term" value="C:heterotrimeric G-protein complex"/>
    <property type="evidence" value="ECO:0000318"/>
    <property type="project" value="GO_Central"/>
</dbReference>
<evidence type="ECO:0000256" key="3">
    <source>
        <dbReference type="ARBA" id="ARBA00022475"/>
    </source>
</evidence>
<dbReference type="Proteomes" id="UP000008144">
    <property type="component" value="Chromosome 8"/>
</dbReference>
<reference evidence="10" key="4">
    <citation type="submission" date="2025-09" db="UniProtKB">
        <authorList>
            <consortium name="Ensembl"/>
        </authorList>
    </citation>
    <scope>IDENTIFICATION</scope>
</reference>
<evidence type="ECO:0000259" key="9">
    <source>
        <dbReference type="PROSITE" id="PS50058"/>
    </source>
</evidence>
<protein>
    <recommendedName>
        <fullName evidence="9">G protein gamma domain-containing protein</fullName>
    </recommendedName>
</protein>
<dbReference type="InterPro" id="IPR001770">
    <property type="entry name" value="G-protein_gamma"/>
</dbReference>
<dbReference type="CDD" id="cd00068">
    <property type="entry name" value="GGL"/>
    <property type="match status" value="1"/>
</dbReference>
<evidence type="ECO:0000256" key="6">
    <source>
        <dbReference type="ARBA" id="ARBA00023224"/>
    </source>
</evidence>
<dbReference type="PROSITE" id="PS50058">
    <property type="entry name" value="G_PROTEIN_GAMMA"/>
    <property type="match status" value="1"/>
</dbReference>
<dbReference type="Ensembl" id="ENSCINT00000035921.1">
    <property type="protein sequence ID" value="ENSCINP00000031430.1"/>
    <property type="gene ID" value="ENSCING00000018384.1"/>
</dbReference>
<evidence type="ECO:0000256" key="2">
    <source>
        <dbReference type="ARBA" id="ARBA00007431"/>
    </source>
</evidence>
<keyword evidence="8" id="KW-0636">Prenylation</keyword>
<organism evidence="10 11">
    <name type="scientific">Ciona intestinalis</name>
    <name type="common">Transparent sea squirt</name>
    <name type="synonym">Ascidia intestinalis</name>
    <dbReference type="NCBI Taxonomy" id="7719"/>
    <lineage>
        <taxon>Eukaryota</taxon>
        <taxon>Metazoa</taxon>
        <taxon>Chordata</taxon>
        <taxon>Tunicata</taxon>
        <taxon>Ascidiacea</taxon>
        <taxon>Phlebobranchia</taxon>
        <taxon>Cionidae</taxon>
        <taxon>Ciona</taxon>
    </lineage>
</organism>
<sequence>MNSQLSCNLESARKLVDELKYHTNISRLPVSQAATELLNYVLENQGRDFLLVKPPDNPFKPKSSCMFL</sequence>
<dbReference type="SMART" id="SM00224">
    <property type="entry name" value="GGL"/>
    <property type="match status" value="1"/>
</dbReference>
<dbReference type="OMA" id="FCIQNAN"/>
<dbReference type="EMBL" id="EAAA01002729">
    <property type="status" value="NOT_ANNOTATED_CDS"/>
    <property type="molecule type" value="Genomic_DNA"/>
</dbReference>
<keyword evidence="7" id="KW-0449">Lipoprotein</keyword>
<dbReference type="GO" id="GO:0031681">
    <property type="term" value="F:G-protein beta-subunit binding"/>
    <property type="evidence" value="ECO:0000318"/>
    <property type="project" value="GO_Central"/>
</dbReference>
<dbReference type="InterPro" id="IPR015898">
    <property type="entry name" value="G-protein_gamma-like_dom"/>
</dbReference>